<evidence type="ECO:0000256" key="1">
    <source>
        <dbReference type="SAM" id="MobiDB-lite"/>
    </source>
</evidence>
<proteinExistence type="predicted"/>
<feature type="region of interest" description="Disordered" evidence="1">
    <location>
        <begin position="118"/>
        <end position="141"/>
    </location>
</feature>
<protein>
    <submittedName>
        <fullName evidence="2">Uncharacterized protein</fullName>
    </submittedName>
</protein>
<organism evidence="2 3">
    <name type="scientific">Cymbomonas tetramitiformis</name>
    <dbReference type="NCBI Taxonomy" id="36881"/>
    <lineage>
        <taxon>Eukaryota</taxon>
        <taxon>Viridiplantae</taxon>
        <taxon>Chlorophyta</taxon>
        <taxon>Pyramimonadophyceae</taxon>
        <taxon>Pyramimonadales</taxon>
        <taxon>Pyramimonadaceae</taxon>
        <taxon>Cymbomonas</taxon>
    </lineage>
</organism>
<reference evidence="2 3" key="1">
    <citation type="journal article" date="2015" name="Genome Biol. Evol.">
        <title>Comparative Genomics of a Bacterivorous Green Alga Reveals Evolutionary Causalities and Consequences of Phago-Mixotrophic Mode of Nutrition.</title>
        <authorList>
            <person name="Burns J.A."/>
            <person name="Paasch A."/>
            <person name="Narechania A."/>
            <person name="Kim E."/>
        </authorList>
    </citation>
    <scope>NUCLEOTIDE SEQUENCE [LARGE SCALE GENOMIC DNA]</scope>
    <source>
        <strain evidence="2 3">PLY_AMNH</strain>
    </source>
</reference>
<evidence type="ECO:0000313" key="2">
    <source>
        <dbReference type="EMBL" id="KAK3233151.1"/>
    </source>
</evidence>
<keyword evidence="3" id="KW-1185">Reference proteome</keyword>
<accession>A0AAE0ELV4</accession>
<dbReference type="AlphaFoldDB" id="A0AAE0ELV4"/>
<dbReference type="Proteomes" id="UP001190700">
    <property type="component" value="Unassembled WGS sequence"/>
</dbReference>
<gene>
    <name evidence="2" type="ORF">CYMTET_56539</name>
</gene>
<comment type="caution">
    <text evidence="2">The sequence shown here is derived from an EMBL/GenBank/DDBJ whole genome shotgun (WGS) entry which is preliminary data.</text>
</comment>
<name>A0AAE0ELV4_9CHLO</name>
<dbReference type="EMBL" id="LGRX02035791">
    <property type="protein sequence ID" value="KAK3233151.1"/>
    <property type="molecule type" value="Genomic_DNA"/>
</dbReference>
<sequence>MVEWSRGFMRIVCAAPESEREDLLDFLEWAKSIAAEFSFYHFTEFYEHFVWRVQRSEKGITLTEYDAVWRVYARTYNVRVSSAGAGQDTAAVVCPEIQVDQLEEEAAVDVGVSVVEPDEGSDRVAESDSGEDPATWCAPGEPGRLQASVRWLALRDGIVRRATLEHMGRHGAEEHERICYEEECERVGCSVPLLTRRAHLVAVAFQDRHDVEFLVRTAACGAGWPSEEMELESPYRVPNYVGPEHMQVMREEIERERAAGRSFLAD</sequence>
<evidence type="ECO:0000313" key="3">
    <source>
        <dbReference type="Proteomes" id="UP001190700"/>
    </source>
</evidence>